<gene>
    <name evidence="2" type="ORF">HUG12_08860</name>
</gene>
<keyword evidence="3" id="KW-1185">Reference proteome</keyword>
<evidence type="ECO:0000313" key="2">
    <source>
        <dbReference type="EMBL" id="QLG61828.1"/>
    </source>
</evidence>
<proteinExistence type="predicted"/>
<name>A0A7D5LAE0_9EURY</name>
<organism evidence="2 3">
    <name type="scientific">Halorarum salinum</name>
    <dbReference type="NCBI Taxonomy" id="2743089"/>
    <lineage>
        <taxon>Archaea</taxon>
        <taxon>Methanobacteriati</taxon>
        <taxon>Methanobacteriota</taxon>
        <taxon>Stenosarchaea group</taxon>
        <taxon>Halobacteria</taxon>
        <taxon>Halobacteriales</taxon>
        <taxon>Haloferacaceae</taxon>
        <taxon>Halorarum</taxon>
    </lineage>
</organism>
<accession>A0A7D5LAE0</accession>
<dbReference type="KEGG" id="halu:HUG12_08860"/>
<evidence type="ECO:0000256" key="1">
    <source>
        <dbReference type="SAM" id="Phobius"/>
    </source>
</evidence>
<keyword evidence="1" id="KW-0812">Transmembrane</keyword>
<evidence type="ECO:0000313" key="3">
    <source>
        <dbReference type="Proteomes" id="UP000509626"/>
    </source>
</evidence>
<reference evidence="2 3" key="1">
    <citation type="submission" date="2020-06" db="EMBL/GenBank/DDBJ databases">
        <title>NJ-3-1, isolated from saline soil.</title>
        <authorList>
            <person name="Cui H.L."/>
            <person name="Shi X."/>
        </authorList>
    </citation>
    <scope>NUCLEOTIDE SEQUENCE [LARGE SCALE GENOMIC DNA]</scope>
    <source>
        <strain evidence="2 3">NJ-3-1</strain>
    </source>
</reference>
<dbReference type="Proteomes" id="UP000509626">
    <property type="component" value="Chromosome"/>
</dbReference>
<keyword evidence="1" id="KW-1133">Transmembrane helix</keyword>
<dbReference type="GeneID" id="56037565"/>
<dbReference type="RefSeq" id="WP_179268413.1">
    <property type="nucleotide sequence ID" value="NZ_CP058579.1"/>
</dbReference>
<protein>
    <submittedName>
        <fullName evidence="2">Uncharacterized protein</fullName>
    </submittedName>
</protein>
<feature type="transmembrane region" description="Helical" evidence="1">
    <location>
        <begin position="31"/>
        <end position="55"/>
    </location>
</feature>
<dbReference type="EMBL" id="CP058579">
    <property type="protein sequence ID" value="QLG61828.1"/>
    <property type="molecule type" value="Genomic_DNA"/>
</dbReference>
<keyword evidence="1" id="KW-0472">Membrane</keyword>
<sequence length="61" mass="6036">MYAHSPPADHRTYRHASTLETTVVLAAVPPVALLAASFPVAAGALAVGLVAGGAVGRATGR</sequence>
<dbReference type="AlphaFoldDB" id="A0A7D5LAE0"/>